<organism evidence="2 3">
    <name type="scientific">Lujinxingia litoralis</name>
    <dbReference type="NCBI Taxonomy" id="2211119"/>
    <lineage>
        <taxon>Bacteria</taxon>
        <taxon>Deltaproteobacteria</taxon>
        <taxon>Bradymonadales</taxon>
        <taxon>Lujinxingiaceae</taxon>
        <taxon>Lujinxingia</taxon>
    </lineage>
</organism>
<name>A0A328C7M3_9DELT</name>
<feature type="region of interest" description="Disordered" evidence="1">
    <location>
        <begin position="1"/>
        <end position="25"/>
    </location>
</feature>
<dbReference type="AlphaFoldDB" id="A0A328C7M3"/>
<sequence length="475" mass="51958">MSCPNPQPFGRPHRRQSPAGPGAPLPRRLLTLLTLASILAACHLVEPPAPDDSPAPATTRLSLTHELDRLHAQNLPALFDAIGQSSDPPHDLRILQARDEAAAGLSPRLSSLLGAVISRFDGPHVTADAPWLHDFIHDWNAEMAALHQPYRLVHGLREHHGLYSFAPQFYRIVGVQEVRIEGQPYPVEWLQRLDSSSRATPASFFDHAHPGARVFVDRALHTIWNHLGPALLATSSEHSPAARQALRDELHAFLGADLDALLKGITTYQSMTRHRADLDRLARRCGLPTPLPPLSPAGYPASTLHRLQERLAPCPGLPDDAFTRLKRLNHALQHDPHLQRALQRLLQGLLSQQARAAATQAHLHARYTATGQRCQAPGCDALRADQAAEVGAYLVATTSGALPLTMLWMLLEDHRYASAAAASHWLRALRDADITLNAPRPTRLRALATAHLGPLPPITAGSPPALRELPPPRPR</sequence>
<dbReference type="Proteomes" id="UP000249169">
    <property type="component" value="Unassembled WGS sequence"/>
</dbReference>
<feature type="region of interest" description="Disordered" evidence="1">
    <location>
        <begin position="453"/>
        <end position="475"/>
    </location>
</feature>
<proteinExistence type="predicted"/>
<dbReference type="RefSeq" id="WP_111729981.1">
    <property type="nucleotide sequence ID" value="NZ_QHKO01000004.1"/>
</dbReference>
<protein>
    <submittedName>
        <fullName evidence="2">Uncharacterized protein</fullName>
    </submittedName>
</protein>
<comment type="caution">
    <text evidence="2">The sequence shown here is derived from an EMBL/GenBank/DDBJ whole genome shotgun (WGS) entry which is preliminary data.</text>
</comment>
<evidence type="ECO:0000256" key="1">
    <source>
        <dbReference type="SAM" id="MobiDB-lite"/>
    </source>
</evidence>
<evidence type="ECO:0000313" key="3">
    <source>
        <dbReference type="Proteomes" id="UP000249169"/>
    </source>
</evidence>
<accession>A0A328C7M3</accession>
<keyword evidence="3" id="KW-1185">Reference proteome</keyword>
<dbReference type="EMBL" id="QHKO01000004">
    <property type="protein sequence ID" value="RAL22410.1"/>
    <property type="molecule type" value="Genomic_DNA"/>
</dbReference>
<reference evidence="2 3" key="1">
    <citation type="submission" date="2018-05" db="EMBL/GenBank/DDBJ databases">
        <title>Lujinxingia marina gen. nov. sp. nov., a new facultative anaerobic member of the class Deltaproteobacteria, and proposal of Lujinxingaceae fam. nov.</title>
        <authorList>
            <person name="Li C.-M."/>
        </authorList>
    </citation>
    <scope>NUCLEOTIDE SEQUENCE [LARGE SCALE GENOMIC DNA]</scope>
    <source>
        <strain evidence="2 3">B210</strain>
    </source>
</reference>
<gene>
    <name evidence="2" type="ORF">DL240_11220</name>
</gene>
<dbReference type="OrthoDB" id="5488218at2"/>
<evidence type="ECO:0000313" key="2">
    <source>
        <dbReference type="EMBL" id="RAL22410.1"/>
    </source>
</evidence>